<evidence type="ECO:0000256" key="11">
    <source>
        <dbReference type="ARBA" id="ARBA00048366"/>
    </source>
</evidence>
<dbReference type="PROSITE" id="PS51163">
    <property type="entry name" value="YRDC"/>
    <property type="match status" value="1"/>
</dbReference>
<proteinExistence type="inferred from homology"/>
<comment type="similarity">
    <text evidence="2">Belongs to the SUA5 family.</text>
</comment>
<evidence type="ECO:0000256" key="7">
    <source>
        <dbReference type="ARBA" id="ARBA00022695"/>
    </source>
</evidence>
<sequence>MLRSTLHSHFRPPLQQAIAALQAGQIVGYPSETVWGLAAHAARQGAVEALTLRKGREAGKPIQVSCLDLEAVQAVAYWSPVLEALAPFWPGPLTAVTAARSACPPDLAPGGWVGVRVPDHPVIQALLAGCGGLLATTSLNPSSQAAARTFAEAQRYALADVLLSDVDTGENPDSGTTAGVASTVIQLPAAGQSVARVLRQGGLPDEVLAEALARVGVQLIRADQPR</sequence>
<name>A0ABV6AYK6_9DEIO</name>
<keyword evidence="6" id="KW-0819">tRNA processing</keyword>
<dbReference type="PANTHER" id="PTHR17490">
    <property type="entry name" value="SUA5"/>
    <property type="match status" value="1"/>
</dbReference>
<evidence type="ECO:0000256" key="4">
    <source>
        <dbReference type="ARBA" id="ARBA00022490"/>
    </source>
</evidence>
<keyword evidence="4" id="KW-0963">Cytoplasm</keyword>
<organism evidence="13 14">
    <name type="scientific">Deinococcus oregonensis</name>
    <dbReference type="NCBI Taxonomy" id="1805970"/>
    <lineage>
        <taxon>Bacteria</taxon>
        <taxon>Thermotogati</taxon>
        <taxon>Deinococcota</taxon>
        <taxon>Deinococci</taxon>
        <taxon>Deinococcales</taxon>
        <taxon>Deinococcaceae</taxon>
        <taxon>Deinococcus</taxon>
    </lineage>
</organism>
<accession>A0ABV6AYK6</accession>
<feature type="domain" description="YrdC-like" evidence="12">
    <location>
        <begin position="11"/>
        <end position="203"/>
    </location>
</feature>
<comment type="caution">
    <text evidence="13">The sequence shown here is derived from an EMBL/GenBank/DDBJ whole genome shotgun (WGS) entry which is preliminary data.</text>
</comment>
<dbReference type="Gene3D" id="3.90.870.10">
    <property type="entry name" value="DHBP synthase"/>
    <property type="match status" value="1"/>
</dbReference>
<dbReference type="SUPFAM" id="SSF55821">
    <property type="entry name" value="YrdC/RibB"/>
    <property type="match status" value="1"/>
</dbReference>
<evidence type="ECO:0000259" key="12">
    <source>
        <dbReference type="PROSITE" id="PS51163"/>
    </source>
</evidence>
<dbReference type="EC" id="2.7.7.87" evidence="3"/>
<evidence type="ECO:0000313" key="13">
    <source>
        <dbReference type="EMBL" id="MFB9992515.1"/>
    </source>
</evidence>
<keyword evidence="7 13" id="KW-0548">Nucleotidyltransferase</keyword>
<dbReference type="EMBL" id="JBHLYR010000032">
    <property type="protein sequence ID" value="MFB9992515.1"/>
    <property type="molecule type" value="Genomic_DNA"/>
</dbReference>
<evidence type="ECO:0000313" key="14">
    <source>
        <dbReference type="Proteomes" id="UP001589733"/>
    </source>
</evidence>
<evidence type="ECO:0000256" key="2">
    <source>
        <dbReference type="ARBA" id="ARBA00007663"/>
    </source>
</evidence>
<dbReference type="InterPro" id="IPR006070">
    <property type="entry name" value="Sua5-like_dom"/>
</dbReference>
<reference evidence="13 14" key="1">
    <citation type="submission" date="2024-09" db="EMBL/GenBank/DDBJ databases">
        <authorList>
            <person name="Sun Q."/>
            <person name="Mori K."/>
        </authorList>
    </citation>
    <scope>NUCLEOTIDE SEQUENCE [LARGE SCALE GENOMIC DNA]</scope>
    <source>
        <strain evidence="13 14">JCM 13503</strain>
    </source>
</reference>
<keyword evidence="14" id="KW-1185">Reference proteome</keyword>
<comment type="catalytic activity">
    <reaction evidence="11">
        <text>L-threonine + hydrogencarbonate + ATP = L-threonylcarbamoyladenylate + diphosphate + H2O</text>
        <dbReference type="Rhea" id="RHEA:36407"/>
        <dbReference type="ChEBI" id="CHEBI:15377"/>
        <dbReference type="ChEBI" id="CHEBI:17544"/>
        <dbReference type="ChEBI" id="CHEBI:30616"/>
        <dbReference type="ChEBI" id="CHEBI:33019"/>
        <dbReference type="ChEBI" id="CHEBI:57926"/>
        <dbReference type="ChEBI" id="CHEBI:73682"/>
        <dbReference type="EC" id="2.7.7.87"/>
    </reaction>
</comment>
<dbReference type="GO" id="GO:0061710">
    <property type="term" value="F:L-threonylcarbamoyladenylate synthase"/>
    <property type="evidence" value="ECO:0007669"/>
    <property type="project" value="UniProtKB-EC"/>
</dbReference>
<evidence type="ECO:0000256" key="10">
    <source>
        <dbReference type="ARBA" id="ARBA00029774"/>
    </source>
</evidence>
<keyword evidence="5 13" id="KW-0808">Transferase</keyword>
<keyword evidence="9" id="KW-0067">ATP-binding</keyword>
<evidence type="ECO:0000256" key="9">
    <source>
        <dbReference type="ARBA" id="ARBA00022840"/>
    </source>
</evidence>
<dbReference type="PANTHER" id="PTHR17490:SF16">
    <property type="entry name" value="THREONYLCARBAMOYL-AMP SYNTHASE"/>
    <property type="match status" value="1"/>
</dbReference>
<protein>
    <recommendedName>
        <fullName evidence="10">L-threonylcarbamoyladenylate synthase</fullName>
        <ecNumber evidence="3">2.7.7.87</ecNumber>
    </recommendedName>
    <alternativeName>
        <fullName evidence="10">L-threonylcarbamoyladenylate synthase</fullName>
    </alternativeName>
</protein>
<keyword evidence="8" id="KW-0547">Nucleotide-binding</keyword>
<dbReference type="Proteomes" id="UP001589733">
    <property type="component" value="Unassembled WGS sequence"/>
</dbReference>
<gene>
    <name evidence="13" type="ORF">ACFFLM_11110</name>
</gene>
<dbReference type="RefSeq" id="WP_380009570.1">
    <property type="nucleotide sequence ID" value="NZ_JBHLYR010000032.1"/>
</dbReference>
<dbReference type="InterPro" id="IPR017945">
    <property type="entry name" value="DHBP_synth_RibB-like_a/b_dom"/>
</dbReference>
<dbReference type="InterPro" id="IPR050156">
    <property type="entry name" value="TC-AMP_synthase_SUA5"/>
</dbReference>
<dbReference type="Pfam" id="PF01300">
    <property type="entry name" value="Sua5_yciO_yrdC"/>
    <property type="match status" value="1"/>
</dbReference>
<comment type="subcellular location">
    <subcellularLocation>
        <location evidence="1">Cytoplasm</location>
    </subcellularLocation>
</comment>
<evidence type="ECO:0000256" key="1">
    <source>
        <dbReference type="ARBA" id="ARBA00004496"/>
    </source>
</evidence>
<evidence type="ECO:0000256" key="3">
    <source>
        <dbReference type="ARBA" id="ARBA00012584"/>
    </source>
</evidence>
<evidence type="ECO:0000256" key="8">
    <source>
        <dbReference type="ARBA" id="ARBA00022741"/>
    </source>
</evidence>
<evidence type="ECO:0000256" key="5">
    <source>
        <dbReference type="ARBA" id="ARBA00022679"/>
    </source>
</evidence>
<evidence type="ECO:0000256" key="6">
    <source>
        <dbReference type="ARBA" id="ARBA00022694"/>
    </source>
</evidence>